<organism evidence="8 9">
    <name type="scientific">Prauserella cavernicola</name>
    <dbReference type="NCBI Taxonomy" id="2800127"/>
    <lineage>
        <taxon>Bacteria</taxon>
        <taxon>Bacillati</taxon>
        <taxon>Actinomycetota</taxon>
        <taxon>Actinomycetes</taxon>
        <taxon>Pseudonocardiales</taxon>
        <taxon>Pseudonocardiaceae</taxon>
        <taxon>Prauserella</taxon>
    </lineage>
</organism>
<dbReference type="RefSeq" id="WP_200323020.1">
    <property type="nucleotide sequence ID" value="NZ_JAENJH010000008.1"/>
</dbReference>
<dbReference type="PRINTS" id="PR00359">
    <property type="entry name" value="BP450"/>
</dbReference>
<dbReference type="PANTHER" id="PTHR46696">
    <property type="entry name" value="P450, PUTATIVE (EUROFUNG)-RELATED"/>
    <property type="match status" value="1"/>
</dbReference>
<dbReference type="Proteomes" id="UP000635245">
    <property type="component" value="Unassembled WGS sequence"/>
</dbReference>
<evidence type="ECO:0000313" key="9">
    <source>
        <dbReference type="Proteomes" id="UP000635245"/>
    </source>
</evidence>
<keyword evidence="4 7" id="KW-0560">Oxidoreductase</keyword>
<accession>A0A934QTB0</accession>
<dbReference type="CDD" id="cd11030">
    <property type="entry name" value="CYP105-like"/>
    <property type="match status" value="1"/>
</dbReference>
<evidence type="ECO:0000256" key="2">
    <source>
        <dbReference type="ARBA" id="ARBA00022617"/>
    </source>
</evidence>
<sequence length="402" mass="44154">MTLPTTRAHGCPFDPPPELAPLEPITPLRYPDGHLGWLVTGFTAARTVLSDPRFSNRPELRHIPVLEHVPEAESVTDAVAEHETDEAMPGWFVNMDRPEHTRYRRLLTRYFTRNRLAALEPRIEEITAAQLRVLADAGRPADLVSTFAMPISSTVICELLGVPYADHERFQEWTRTVVDLEAPRAEADAAFEALYGYLADLVRDKRTRAGDDMLGELVATGELTDEELASIAMILLVAGYEPTANMIALGAFALLEHPAQLAQIRADPAIADNAFDELMRYLTIAHQGAPNRAALEDVEVAGVLVSAGQTVTVSLPAANRDGAAFPDPDELDLTRAEAGRHLGFGHGLHQCLGQHLAKIQVRIAYLELFAAFPALRLAVPATDVPLREHSTNRGVRELLVTW</sequence>
<dbReference type="AlphaFoldDB" id="A0A934QTB0"/>
<evidence type="ECO:0000256" key="7">
    <source>
        <dbReference type="RuleBase" id="RU000461"/>
    </source>
</evidence>
<dbReference type="EMBL" id="JAENJH010000008">
    <property type="protein sequence ID" value="MBK1787867.1"/>
    <property type="molecule type" value="Genomic_DNA"/>
</dbReference>
<keyword evidence="6 7" id="KW-0503">Monooxygenase</keyword>
<dbReference type="Pfam" id="PF00067">
    <property type="entry name" value="p450"/>
    <property type="match status" value="1"/>
</dbReference>
<dbReference type="InterPro" id="IPR036396">
    <property type="entry name" value="Cyt_P450_sf"/>
</dbReference>
<comment type="similarity">
    <text evidence="1 7">Belongs to the cytochrome P450 family.</text>
</comment>
<evidence type="ECO:0000256" key="5">
    <source>
        <dbReference type="ARBA" id="ARBA00023004"/>
    </source>
</evidence>
<evidence type="ECO:0000256" key="6">
    <source>
        <dbReference type="ARBA" id="ARBA00023033"/>
    </source>
</evidence>
<dbReference type="PROSITE" id="PS00086">
    <property type="entry name" value="CYTOCHROME_P450"/>
    <property type="match status" value="1"/>
</dbReference>
<dbReference type="SUPFAM" id="SSF48264">
    <property type="entry name" value="Cytochrome P450"/>
    <property type="match status" value="1"/>
</dbReference>
<evidence type="ECO:0000313" key="8">
    <source>
        <dbReference type="EMBL" id="MBK1787867.1"/>
    </source>
</evidence>
<keyword evidence="5 7" id="KW-0408">Iron</keyword>
<proteinExistence type="inferred from homology"/>
<dbReference type="InterPro" id="IPR002397">
    <property type="entry name" value="Cyt_P450_B"/>
</dbReference>
<dbReference type="GO" id="GO:0020037">
    <property type="term" value="F:heme binding"/>
    <property type="evidence" value="ECO:0007669"/>
    <property type="project" value="InterPro"/>
</dbReference>
<name>A0A934QTB0_9PSEU</name>
<reference evidence="8" key="1">
    <citation type="submission" date="2020-12" db="EMBL/GenBank/DDBJ databases">
        <title>Prauserella sp. ASG 168, a novel actinomycete isolated from cave rock.</title>
        <authorList>
            <person name="Suriyachadkun C."/>
        </authorList>
    </citation>
    <scope>NUCLEOTIDE SEQUENCE</scope>
    <source>
        <strain evidence="8">ASG 168</strain>
    </source>
</reference>
<dbReference type="GO" id="GO:0004497">
    <property type="term" value="F:monooxygenase activity"/>
    <property type="evidence" value="ECO:0007669"/>
    <property type="project" value="UniProtKB-KW"/>
</dbReference>
<comment type="caution">
    <text evidence="8">The sequence shown here is derived from an EMBL/GenBank/DDBJ whole genome shotgun (WGS) entry which is preliminary data.</text>
</comment>
<dbReference type="FunFam" id="1.10.630.10:FF:000018">
    <property type="entry name" value="Cytochrome P450 monooxygenase"/>
    <property type="match status" value="1"/>
</dbReference>
<keyword evidence="9" id="KW-1185">Reference proteome</keyword>
<dbReference type="InterPro" id="IPR017972">
    <property type="entry name" value="Cyt_P450_CS"/>
</dbReference>
<dbReference type="Gene3D" id="1.10.630.10">
    <property type="entry name" value="Cytochrome P450"/>
    <property type="match status" value="1"/>
</dbReference>
<evidence type="ECO:0000256" key="3">
    <source>
        <dbReference type="ARBA" id="ARBA00022723"/>
    </source>
</evidence>
<dbReference type="GO" id="GO:0016705">
    <property type="term" value="F:oxidoreductase activity, acting on paired donors, with incorporation or reduction of molecular oxygen"/>
    <property type="evidence" value="ECO:0007669"/>
    <property type="project" value="InterPro"/>
</dbReference>
<dbReference type="InterPro" id="IPR001128">
    <property type="entry name" value="Cyt_P450"/>
</dbReference>
<protein>
    <submittedName>
        <fullName evidence="8">Cytochrome P450</fullName>
    </submittedName>
</protein>
<dbReference type="PANTHER" id="PTHR46696:SF1">
    <property type="entry name" value="CYTOCHROME P450 YJIB-RELATED"/>
    <property type="match status" value="1"/>
</dbReference>
<dbReference type="GO" id="GO:0005506">
    <property type="term" value="F:iron ion binding"/>
    <property type="evidence" value="ECO:0007669"/>
    <property type="project" value="InterPro"/>
</dbReference>
<keyword evidence="3 7" id="KW-0479">Metal-binding</keyword>
<evidence type="ECO:0000256" key="1">
    <source>
        <dbReference type="ARBA" id="ARBA00010617"/>
    </source>
</evidence>
<gene>
    <name evidence="8" type="ORF">JHE00_26355</name>
</gene>
<keyword evidence="2 7" id="KW-0349">Heme</keyword>
<evidence type="ECO:0000256" key="4">
    <source>
        <dbReference type="ARBA" id="ARBA00023002"/>
    </source>
</evidence>